<gene>
    <name evidence="1" type="ORF">K4L44_06555</name>
</gene>
<evidence type="ECO:0000313" key="1">
    <source>
        <dbReference type="EMBL" id="QZE15487.1"/>
    </source>
</evidence>
<proteinExistence type="predicted"/>
<evidence type="ECO:0000313" key="2">
    <source>
        <dbReference type="Proteomes" id="UP000826212"/>
    </source>
</evidence>
<accession>A0AC61NIH4</accession>
<keyword evidence="2" id="KW-1185">Reference proteome</keyword>
<reference evidence="1" key="1">
    <citation type="submission" date="2021-08" db="EMBL/GenBank/DDBJ databases">
        <title>Novel anaerobic bacterium isolated from sea squirt in East Sea, Republic of Korea.</title>
        <authorList>
            <person name="Nguyen T.H."/>
            <person name="Li Z."/>
            <person name="Lee Y.-J."/>
            <person name="Ko J."/>
            <person name="Kim S.-G."/>
        </authorList>
    </citation>
    <scope>NUCLEOTIDE SEQUENCE</scope>
    <source>
        <strain evidence="1">KCTC 25031</strain>
    </source>
</reference>
<protein>
    <submittedName>
        <fullName evidence="1">Uncharacterized protein</fullName>
    </submittedName>
</protein>
<sequence length="607" mass="68618">MTKYLYGAAVQGIQSFIFKTNKLKEIVGASELVDQICSSTFAKALADAEVLKEIDKGVEKKIGRNFEEKSFDAQKHYDNNNSWILGAAGNIKYLFDSKEACEKVVCNFPRIVMEKAPGITISQAVVKVDGDITVDHINLLEQKLKAERNKPTAFFDGVMGVERSRRTGDLSHAYDLSDFEVKAKDLEHSDIATQKKLRAFKGNQLRSKILMKNLRSKDDLLSSELSDVSFPYNFSELKANNTNDDDLGYLAVIHADGNSLGRLLQGLANKARESNLSGDDLMMSFKSFSLALNEATLSAANLALNDMFHGRDFECAWTTEAWKDLCDKNQMMPMRPIILGGDDLTMVCDARYALDFTTLFLEHFKATTRAAFDSRKDRIKGLKYDYLTACAGIAFIKMKYPIYYGVHLAEDLCGESKKKSKEMMVNKDVNVPTSLAFYKVESSFYDSYKEVKNRALTVMTLRNLDDVDNALEESSLSFAYGPYLLDPVDDTMKQDKLIPSLSYLHRSLKDLEKAKDAKQVCVRPSALRRWLSECYHSVEQAEELRERMVEVLKERSKDNANKYRRATLVGDLDLKLNKGKGNALIQRRGDIWVSPVYDLISIYSLLK</sequence>
<dbReference type="EMBL" id="CP081303">
    <property type="protein sequence ID" value="QZE15487.1"/>
    <property type="molecule type" value="Genomic_DNA"/>
</dbReference>
<dbReference type="Proteomes" id="UP000826212">
    <property type="component" value="Chromosome"/>
</dbReference>
<organism evidence="1 2">
    <name type="scientific">Halosquirtibacter laminarini</name>
    <dbReference type="NCBI Taxonomy" id="3374600"/>
    <lineage>
        <taxon>Bacteria</taxon>
        <taxon>Pseudomonadati</taxon>
        <taxon>Bacteroidota</taxon>
        <taxon>Bacteroidia</taxon>
        <taxon>Marinilabiliales</taxon>
        <taxon>Prolixibacteraceae</taxon>
        <taxon>Halosquirtibacter</taxon>
    </lineage>
</organism>
<name>A0AC61NIH4_9BACT</name>